<dbReference type="GO" id="GO:0043596">
    <property type="term" value="C:nuclear replication fork"/>
    <property type="evidence" value="ECO:0007669"/>
    <property type="project" value="TreeGrafter"/>
</dbReference>
<dbReference type="PANTHER" id="PTHR13454">
    <property type="entry name" value="PROTEIN MCM10 HOMOLOG"/>
    <property type="match status" value="1"/>
</dbReference>
<dbReference type="Gene3D" id="2.40.50.140">
    <property type="entry name" value="Nucleic acid-binding proteins"/>
    <property type="match status" value="1"/>
</dbReference>
<dbReference type="GO" id="GO:0003688">
    <property type="term" value="F:DNA replication origin binding"/>
    <property type="evidence" value="ECO:0007669"/>
    <property type="project" value="TreeGrafter"/>
</dbReference>
<gene>
    <name evidence="4" type="ORF">Z518_07064</name>
</gene>
<dbReference type="AlphaFoldDB" id="A0A0D2IJX7"/>
<feature type="domain" description="Zinc finger Mcm10/DnaG-type" evidence="3">
    <location>
        <begin position="506"/>
        <end position="551"/>
    </location>
</feature>
<organism evidence="4 5">
    <name type="scientific">Rhinocladiella mackenziei CBS 650.93</name>
    <dbReference type="NCBI Taxonomy" id="1442369"/>
    <lineage>
        <taxon>Eukaryota</taxon>
        <taxon>Fungi</taxon>
        <taxon>Dikarya</taxon>
        <taxon>Ascomycota</taxon>
        <taxon>Pezizomycotina</taxon>
        <taxon>Eurotiomycetes</taxon>
        <taxon>Chaetothyriomycetidae</taxon>
        <taxon>Chaetothyriales</taxon>
        <taxon>Herpotrichiellaceae</taxon>
        <taxon>Rhinocladiella</taxon>
    </lineage>
</organism>
<evidence type="ECO:0000256" key="2">
    <source>
        <dbReference type="SAM" id="MobiDB-lite"/>
    </source>
</evidence>
<feature type="compositionally biased region" description="Polar residues" evidence="2">
    <location>
        <begin position="687"/>
        <end position="710"/>
    </location>
</feature>
<proteinExistence type="inferred from homology"/>
<dbReference type="STRING" id="1442369.A0A0D2IJX7"/>
<dbReference type="InterPro" id="IPR040184">
    <property type="entry name" value="Mcm10"/>
</dbReference>
<feature type="compositionally biased region" description="Low complexity" evidence="2">
    <location>
        <begin position="205"/>
        <end position="216"/>
    </location>
</feature>
<dbReference type="InterPro" id="IPR012340">
    <property type="entry name" value="NA-bd_OB-fold"/>
</dbReference>
<name>A0A0D2IJX7_9EURO</name>
<dbReference type="InterPro" id="IPR015408">
    <property type="entry name" value="Znf_Mcm10/DnaG"/>
</dbReference>
<feature type="compositionally biased region" description="Polar residues" evidence="2">
    <location>
        <begin position="238"/>
        <end position="252"/>
    </location>
</feature>
<comment type="similarity">
    <text evidence="1">Belongs to the MCM10 family.</text>
</comment>
<evidence type="ECO:0000313" key="5">
    <source>
        <dbReference type="Proteomes" id="UP000053617"/>
    </source>
</evidence>
<feature type="region of interest" description="Disordered" evidence="2">
    <location>
        <begin position="594"/>
        <end position="639"/>
    </location>
</feature>
<evidence type="ECO:0000256" key="1">
    <source>
        <dbReference type="ARBA" id="ARBA00009679"/>
    </source>
</evidence>
<dbReference type="OrthoDB" id="273123at2759"/>
<evidence type="ECO:0000259" key="3">
    <source>
        <dbReference type="Pfam" id="PF09329"/>
    </source>
</evidence>
<dbReference type="RefSeq" id="XP_013270647.1">
    <property type="nucleotide sequence ID" value="XM_013415193.1"/>
</dbReference>
<evidence type="ECO:0000313" key="4">
    <source>
        <dbReference type="EMBL" id="KIX03511.1"/>
    </source>
</evidence>
<protein>
    <recommendedName>
        <fullName evidence="3">Zinc finger Mcm10/DnaG-type domain-containing protein</fullName>
    </recommendedName>
</protein>
<feature type="region of interest" description="Disordered" evidence="2">
    <location>
        <begin position="770"/>
        <end position="791"/>
    </location>
</feature>
<feature type="compositionally biased region" description="Basic and acidic residues" evidence="2">
    <location>
        <begin position="47"/>
        <end position="59"/>
    </location>
</feature>
<feature type="region of interest" description="Disordered" evidence="2">
    <location>
        <begin position="1"/>
        <end position="73"/>
    </location>
</feature>
<sequence>MSHDIPWPPMSPHAAILSSPSGRKKHGALQNSASPTKHLATTPSITDHLRTARRDRDFSPQEQDMQEDLEEDEEMLQLKLAAIEAKLKLKKLQQNKARAATPGRGSSRPSSVHGPDSTSSRLLSMHQEPITQIPHVEVRGSPTKRLQTAPQPKPSSRVLLGIDQGLRGSDVSLRRANTTSGSTRQRKENLLSGGDRPLSRSSAFNSARSVVSSKSNSRTETRKTFSERMVEAREREVNNGSQREAINRNRSNGFELDQTEIESYRLLAEESRPHEHPRSPTRLQHRAGYSRNEVLSAAAEANSGIRHLRKTRSLSEIQEGVSKLSQQPEEIETQRADAALFEGFSQLHLSSRILPHTFLKRTLPSDRFTIYRIPDLLKAVTSPDYELPDGVCDYVVFGAIASKSSPMDHKKRTTDTTTVGTNDWERQWEDGSRNQRLFMVFTLTDLKWTIDLYLFDTALPRYHRLTPGTVIAILNPQIMPPKPGKTDTGAFSLTLHDGDDTVLEIGTARDLGYCKTLKKDGKECGSWVDASKTGICEWHLNAQLDKTRARRMGVNAGTNGYGRHNFYDKNSKGNGLLSKDGRRYDPNSGSHFYIAKSNTGASHGSRPGQKRGGFLDEDDPFIPEGQLQRDRDARVRKHLAAQEKEREIAEKLGSSHSLGFGSAGAEYLRQKAKDRTQDKDEDRETAAKSNDGSASTSISQHNPVSMSREANYQHHRQQHQEGGSQGSSLARATSILNTGGTRKRTARDVRLSPVKKTRFVTEKGIREAGRESLGVAGAQPLGDSDDELEIV</sequence>
<dbReference type="GO" id="GO:0003697">
    <property type="term" value="F:single-stranded DNA binding"/>
    <property type="evidence" value="ECO:0007669"/>
    <property type="project" value="InterPro"/>
</dbReference>
<dbReference type="GO" id="GO:0006270">
    <property type="term" value="P:DNA replication initiation"/>
    <property type="evidence" value="ECO:0007669"/>
    <property type="project" value="InterPro"/>
</dbReference>
<feature type="region of interest" description="Disordered" evidence="2">
    <location>
        <begin position="670"/>
        <end position="729"/>
    </location>
</feature>
<feature type="compositionally biased region" description="Polar residues" evidence="2">
    <location>
        <begin position="29"/>
        <end position="45"/>
    </location>
</feature>
<dbReference type="HOGENOM" id="CLU_011047_0_0_1"/>
<reference evidence="4 5" key="1">
    <citation type="submission" date="2015-01" db="EMBL/GenBank/DDBJ databases">
        <title>The Genome Sequence of Rhinocladiella mackenzie CBS 650.93.</title>
        <authorList>
            <consortium name="The Broad Institute Genomics Platform"/>
            <person name="Cuomo C."/>
            <person name="de Hoog S."/>
            <person name="Gorbushina A."/>
            <person name="Stielow B."/>
            <person name="Teixiera M."/>
            <person name="Abouelleil A."/>
            <person name="Chapman S.B."/>
            <person name="Priest M."/>
            <person name="Young S.K."/>
            <person name="Wortman J."/>
            <person name="Nusbaum C."/>
            <person name="Birren B."/>
        </authorList>
    </citation>
    <scope>NUCLEOTIDE SEQUENCE [LARGE SCALE GENOMIC DNA]</scope>
    <source>
        <strain evidence="4 5">CBS 650.93</strain>
    </source>
</reference>
<dbReference type="PANTHER" id="PTHR13454:SF11">
    <property type="entry name" value="PROTEIN MCM10 HOMOLOG"/>
    <property type="match status" value="1"/>
</dbReference>
<dbReference type="EMBL" id="KN847479">
    <property type="protein sequence ID" value="KIX03511.1"/>
    <property type="molecule type" value="Genomic_DNA"/>
</dbReference>
<dbReference type="Pfam" id="PF09329">
    <property type="entry name" value="zf-primase"/>
    <property type="match status" value="1"/>
</dbReference>
<feature type="region of interest" description="Disordered" evidence="2">
    <location>
        <begin position="92"/>
        <end position="252"/>
    </location>
</feature>
<dbReference type="VEuPathDB" id="FungiDB:Z518_07064"/>
<feature type="compositionally biased region" description="Basic and acidic residues" evidence="2">
    <location>
        <begin position="670"/>
        <end position="686"/>
    </location>
</feature>
<dbReference type="GeneID" id="25295135"/>
<feature type="compositionally biased region" description="Pro residues" evidence="2">
    <location>
        <begin position="1"/>
        <end position="11"/>
    </location>
</feature>
<feature type="compositionally biased region" description="Acidic residues" evidence="2">
    <location>
        <begin position="64"/>
        <end position="73"/>
    </location>
</feature>
<accession>A0A0D2IJX7</accession>
<dbReference type="Proteomes" id="UP000053617">
    <property type="component" value="Unassembled WGS sequence"/>
</dbReference>
<feature type="compositionally biased region" description="Basic and acidic residues" evidence="2">
    <location>
        <begin position="217"/>
        <end position="237"/>
    </location>
</feature>
<keyword evidence="5" id="KW-1185">Reference proteome</keyword>